<keyword evidence="2" id="KW-1185">Reference proteome</keyword>
<dbReference type="EMBL" id="CP036526">
    <property type="protein sequence ID" value="QDT12498.1"/>
    <property type="molecule type" value="Genomic_DNA"/>
</dbReference>
<evidence type="ECO:0000313" key="1">
    <source>
        <dbReference type="EMBL" id="QDT12498.1"/>
    </source>
</evidence>
<dbReference type="RefSeq" id="WP_419189239.1">
    <property type="nucleotide sequence ID" value="NZ_CP036526.1"/>
</dbReference>
<evidence type="ECO:0000313" key="2">
    <source>
        <dbReference type="Proteomes" id="UP000319817"/>
    </source>
</evidence>
<name>A0A517NZF9_9BACT</name>
<organism evidence="1 2">
    <name type="scientific">Stieleria marina</name>
    <dbReference type="NCBI Taxonomy" id="1930275"/>
    <lineage>
        <taxon>Bacteria</taxon>
        <taxon>Pseudomonadati</taxon>
        <taxon>Planctomycetota</taxon>
        <taxon>Planctomycetia</taxon>
        <taxon>Pirellulales</taxon>
        <taxon>Pirellulaceae</taxon>
        <taxon>Stieleria</taxon>
    </lineage>
</organism>
<dbReference type="AlphaFoldDB" id="A0A517NZF9"/>
<dbReference type="PROSITE" id="PS51257">
    <property type="entry name" value="PROKAR_LIPOPROTEIN"/>
    <property type="match status" value="1"/>
</dbReference>
<accession>A0A517NZF9</accession>
<proteinExistence type="predicted"/>
<reference evidence="1 2" key="1">
    <citation type="submission" date="2019-02" db="EMBL/GenBank/DDBJ databases">
        <title>Deep-cultivation of Planctomycetes and their phenomic and genomic characterization uncovers novel biology.</title>
        <authorList>
            <person name="Wiegand S."/>
            <person name="Jogler M."/>
            <person name="Boedeker C."/>
            <person name="Pinto D."/>
            <person name="Vollmers J."/>
            <person name="Rivas-Marin E."/>
            <person name="Kohn T."/>
            <person name="Peeters S.H."/>
            <person name="Heuer A."/>
            <person name="Rast P."/>
            <person name="Oberbeckmann S."/>
            <person name="Bunk B."/>
            <person name="Jeske O."/>
            <person name="Meyerdierks A."/>
            <person name="Storesund J.E."/>
            <person name="Kallscheuer N."/>
            <person name="Luecker S."/>
            <person name="Lage O.M."/>
            <person name="Pohl T."/>
            <person name="Merkel B.J."/>
            <person name="Hornburger P."/>
            <person name="Mueller R.-W."/>
            <person name="Bruemmer F."/>
            <person name="Labrenz M."/>
            <person name="Spormann A.M."/>
            <person name="Op den Camp H."/>
            <person name="Overmann J."/>
            <person name="Amann R."/>
            <person name="Jetten M.S.M."/>
            <person name="Mascher T."/>
            <person name="Medema M.H."/>
            <person name="Devos D.P."/>
            <person name="Kaster A.-K."/>
            <person name="Ovreas L."/>
            <person name="Rohde M."/>
            <person name="Galperin M.Y."/>
            <person name="Jogler C."/>
        </authorList>
    </citation>
    <scope>NUCLEOTIDE SEQUENCE [LARGE SCALE GENOMIC DNA]</scope>
    <source>
        <strain evidence="1 2">K23_9</strain>
    </source>
</reference>
<protein>
    <submittedName>
        <fullName evidence="1">Uncharacterized protein</fullName>
    </submittedName>
</protein>
<gene>
    <name evidence="1" type="ORF">K239x_45080</name>
</gene>
<dbReference type="Proteomes" id="UP000319817">
    <property type="component" value="Chromosome"/>
</dbReference>
<sequence length="58" mass="6486">MQNKIIVAVFLCSLPWIIGCGRSNETQVIGSLSEDFLAELQAGQEEYVKQMPQVSTKR</sequence>